<organism evidence="2 3">
    <name type="scientific">Rheinheimera soli</name>
    <dbReference type="NCBI Taxonomy" id="443616"/>
    <lineage>
        <taxon>Bacteria</taxon>
        <taxon>Pseudomonadati</taxon>
        <taxon>Pseudomonadota</taxon>
        <taxon>Gammaproteobacteria</taxon>
        <taxon>Chromatiales</taxon>
        <taxon>Chromatiaceae</taxon>
        <taxon>Rheinheimera</taxon>
    </lineage>
</organism>
<reference evidence="2 3" key="1">
    <citation type="submission" date="2023-07" db="EMBL/GenBank/DDBJ databases">
        <title>Sorghum-associated microbial communities from plants grown in Nebraska, USA.</title>
        <authorList>
            <person name="Schachtman D."/>
        </authorList>
    </citation>
    <scope>NUCLEOTIDE SEQUENCE [LARGE SCALE GENOMIC DNA]</scope>
    <source>
        <strain evidence="2 3">4138</strain>
    </source>
</reference>
<feature type="compositionally biased region" description="Basic and acidic residues" evidence="1">
    <location>
        <begin position="44"/>
        <end position="53"/>
    </location>
</feature>
<accession>A0ABU1VTN5</accession>
<comment type="caution">
    <text evidence="2">The sequence shown here is derived from an EMBL/GenBank/DDBJ whole genome shotgun (WGS) entry which is preliminary data.</text>
</comment>
<evidence type="ECO:0008006" key="4">
    <source>
        <dbReference type="Google" id="ProtNLM"/>
    </source>
</evidence>
<protein>
    <recommendedName>
        <fullName evidence="4">DUF2559 family protein</fullName>
    </recommendedName>
</protein>
<dbReference type="Proteomes" id="UP001257909">
    <property type="component" value="Unassembled WGS sequence"/>
</dbReference>
<dbReference type="RefSeq" id="WP_310273270.1">
    <property type="nucleotide sequence ID" value="NZ_JAVDWR010000001.1"/>
</dbReference>
<evidence type="ECO:0000313" key="2">
    <source>
        <dbReference type="EMBL" id="MDR7119086.1"/>
    </source>
</evidence>
<sequence length="53" mass="6151">MNKPQLRKRFDATKVANYNESLRLEGLKPTDKTRQQLHPKLAAKLKELQSSDD</sequence>
<feature type="region of interest" description="Disordered" evidence="1">
    <location>
        <begin position="26"/>
        <end position="53"/>
    </location>
</feature>
<dbReference type="Pfam" id="PF10832">
    <property type="entry name" value="YhfG"/>
    <property type="match status" value="1"/>
</dbReference>
<evidence type="ECO:0000313" key="3">
    <source>
        <dbReference type="Proteomes" id="UP001257909"/>
    </source>
</evidence>
<proteinExistence type="predicted"/>
<dbReference type="EMBL" id="JAVDWR010000001">
    <property type="protein sequence ID" value="MDR7119086.1"/>
    <property type="molecule type" value="Genomic_DNA"/>
</dbReference>
<name>A0ABU1VTN5_9GAMM</name>
<gene>
    <name evidence="2" type="ORF">J2W69_000001</name>
</gene>
<keyword evidence="3" id="KW-1185">Reference proteome</keyword>
<dbReference type="InterPro" id="IPR022541">
    <property type="entry name" value="YhfG"/>
</dbReference>
<evidence type="ECO:0000256" key="1">
    <source>
        <dbReference type="SAM" id="MobiDB-lite"/>
    </source>
</evidence>